<keyword evidence="2" id="KW-1185">Reference proteome</keyword>
<organism evidence="1 2">
    <name type="scientific">Ligilactobacillus agilis DSM 20509</name>
    <dbReference type="NCBI Taxonomy" id="1423718"/>
    <lineage>
        <taxon>Bacteria</taxon>
        <taxon>Bacillati</taxon>
        <taxon>Bacillota</taxon>
        <taxon>Bacilli</taxon>
        <taxon>Lactobacillales</taxon>
        <taxon>Lactobacillaceae</taxon>
        <taxon>Ligilactobacillus</taxon>
    </lineage>
</organism>
<dbReference type="PATRIC" id="fig|1423718.3.peg.377"/>
<protein>
    <recommendedName>
        <fullName evidence="3">DUF3042 domain-containing protein</fullName>
    </recommendedName>
</protein>
<evidence type="ECO:0000313" key="2">
    <source>
        <dbReference type="Proteomes" id="UP000051008"/>
    </source>
</evidence>
<accession>A0A0R2AI03</accession>
<evidence type="ECO:0000313" key="1">
    <source>
        <dbReference type="EMBL" id="KRM63577.1"/>
    </source>
</evidence>
<sequence length="66" mass="7420">MVFKEVFLMKLFGKGFLVGVATTLGTLAGLAFAFKKTVVEPIEEREAELDEHRRRALRKSRSAHQG</sequence>
<dbReference type="EMBL" id="AYYP01000060">
    <property type="protein sequence ID" value="KRM63577.1"/>
    <property type="molecule type" value="Genomic_DNA"/>
</dbReference>
<gene>
    <name evidence="1" type="ORF">FC14_GL000359</name>
</gene>
<evidence type="ECO:0008006" key="3">
    <source>
        <dbReference type="Google" id="ProtNLM"/>
    </source>
</evidence>
<dbReference type="AlphaFoldDB" id="A0A0R2AI03"/>
<dbReference type="Pfam" id="PF11240">
    <property type="entry name" value="DUF3042"/>
    <property type="match status" value="1"/>
</dbReference>
<comment type="caution">
    <text evidence="1">The sequence shown here is derived from an EMBL/GenBank/DDBJ whole genome shotgun (WGS) entry which is preliminary data.</text>
</comment>
<dbReference type="InterPro" id="IPR021402">
    <property type="entry name" value="DUF3042"/>
</dbReference>
<reference evidence="1 2" key="1">
    <citation type="journal article" date="2015" name="Genome Announc.">
        <title>Expanding the biotechnology potential of lactobacilli through comparative genomics of 213 strains and associated genera.</title>
        <authorList>
            <person name="Sun Z."/>
            <person name="Harris H.M."/>
            <person name="McCann A."/>
            <person name="Guo C."/>
            <person name="Argimon S."/>
            <person name="Zhang W."/>
            <person name="Yang X."/>
            <person name="Jeffery I.B."/>
            <person name="Cooney J.C."/>
            <person name="Kagawa T.F."/>
            <person name="Liu W."/>
            <person name="Song Y."/>
            <person name="Salvetti E."/>
            <person name="Wrobel A."/>
            <person name="Rasinkangas P."/>
            <person name="Parkhill J."/>
            <person name="Rea M.C."/>
            <person name="O'Sullivan O."/>
            <person name="Ritari J."/>
            <person name="Douillard F.P."/>
            <person name="Paul Ross R."/>
            <person name="Yang R."/>
            <person name="Briner A.E."/>
            <person name="Felis G.E."/>
            <person name="de Vos W.M."/>
            <person name="Barrangou R."/>
            <person name="Klaenhammer T.R."/>
            <person name="Caufield P.W."/>
            <person name="Cui Y."/>
            <person name="Zhang H."/>
            <person name="O'Toole P.W."/>
        </authorList>
    </citation>
    <scope>NUCLEOTIDE SEQUENCE [LARGE SCALE GENOMIC DNA]</scope>
    <source>
        <strain evidence="1 2">DSM 20509</strain>
    </source>
</reference>
<dbReference type="Proteomes" id="UP000051008">
    <property type="component" value="Unassembled WGS sequence"/>
</dbReference>
<name>A0A0R2AI03_9LACO</name>
<proteinExistence type="predicted"/>